<organism evidence="14 15">
    <name type="scientific">Takifugu bimaculatus</name>
    <dbReference type="NCBI Taxonomy" id="433685"/>
    <lineage>
        <taxon>Eukaryota</taxon>
        <taxon>Metazoa</taxon>
        <taxon>Chordata</taxon>
        <taxon>Craniata</taxon>
        <taxon>Vertebrata</taxon>
        <taxon>Euteleostomi</taxon>
        <taxon>Actinopterygii</taxon>
        <taxon>Neopterygii</taxon>
        <taxon>Teleostei</taxon>
        <taxon>Neoteleostei</taxon>
        <taxon>Acanthomorphata</taxon>
        <taxon>Eupercaria</taxon>
        <taxon>Tetraodontiformes</taxon>
        <taxon>Tetradontoidea</taxon>
        <taxon>Tetraodontidae</taxon>
        <taxon>Takifugu</taxon>
    </lineage>
</organism>
<evidence type="ECO:0000313" key="15">
    <source>
        <dbReference type="Proteomes" id="UP000516260"/>
    </source>
</evidence>
<keyword evidence="2" id="KW-1003">Cell membrane</keyword>
<evidence type="ECO:0000256" key="4">
    <source>
        <dbReference type="ARBA" id="ARBA00022692"/>
    </source>
</evidence>
<dbReference type="PROSITE" id="PS00022">
    <property type="entry name" value="EGF_1"/>
    <property type="match status" value="5"/>
</dbReference>
<comment type="similarity">
    <text evidence="10">Belongs to the MEGF family.</text>
</comment>
<proteinExistence type="inferred from homology"/>
<dbReference type="FunFam" id="2.170.300.10:FF:000002">
    <property type="entry name" value="Multiple epidermal growth factor-like domains 10"/>
    <property type="match status" value="1"/>
</dbReference>
<dbReference type="Gene3D" id="2.170.300.10">
    <property type="entry name" value="Tie2 ligand-binding domain superfamily"/>
    <property type="match status" value="3"/>
</dbReference>
<dbReference type="GO" id="GO:0007157">
    <property type="term" value="P:heterophilic cell-cell adhesion via plasma membrane cell adhesion molecules"/>
    <property type="evidence" value="ECO:0007669"/>
    <property type="project" value="TreeGrafter"/>
</dbReference>
<evidence type="ECO:0000256" key="1">
    <source>
        <dbReference type="ARBA" id="ARBA00004162"/>
    </source>
</evidence>
<evidence type="ECO:0000256" key="10">
    <source>
        <dbReference type="ARBA" id="ARBA00038377"/>
    </source>
</evidence>
<dbReference type="PROSITE" id="PS01186">
    <property type="entry name" value="EGF_2"/>
    <property type="match status" value="2"/>
</dbReference>
<evidence type="ECO:0000256" key="8">
    <source>
        <dbReference type="ARBA" id="ARBA00023136"/>
    </source>
</evidence>
<evidence type="ECO:0000256" key="12">
    <source>
        <dbReference type="SAM" id="Phobius"/>
    </source>
</evidence>
<dbReference type="AlphaFoldDB" id="A0A4Z2BE92"/>
<dbReference type="PANTHER" id="PTHR24043:SF9">
    <property type="entry name" value="MULTIPLE EGF LIKE DOMAINS 11"/>
    <property type="match status" value="1"/>
</dbReference>
<dbReference type="SMART" id="SM00180">
    <property type="entry name" value="EGF_Lam"/>
    <property type="match status" value="8"/>
</dbReference>
<evidence type="ECO:0000256" key="2">
    <source>
        <dbReference type="ARBA" id="ARBA00022475"/>
    </source>
</evidence>
<feature type="domain" description="EGF-like" evidence="13">
    <location>
        <begin position="206"/>
        <end position="241"/>
    </location>
</feature>
<gene>
    <name evidence="14" type="ORF">fugu_002882</name>
</gene>
<keyword evidence="3 11" id="KW-0245">EGF-like domain</keyword>
<keyword evidence="9 11" id="KW-1015">Disulfide bond</keyword>
<evidence type="ECO:0000313" key="14">
    <source>
        <dbReference type="EMBL" id="TNM90593.1"/>
    </source>
</evidence>
<evidence type="ECO:0000256" key="6">
    <source>
        <dbReference type="ARBA" id="ARBA00022737"/>
    </source>
</evidence>
<evidence type="ECO:0000256" key="3">
    <source>
        <dbReference type="ARBA" id="ARBA00022536"/>
    </source>
</evidence>
<dbReference type="InterPro" id="IPR000742">
    <property type="entry name" value="EGF"/>
</dbReference>
<comment type="subcellular location">
    <subcellularLocation>
        <location evidence="1">Cell membrane</location>
        <topology evidence="1">Single-pass membrane protein</topology>
    </subcellularLocation>
</comment>
<dbReference type="PRINTS" id="PR00011">
    <property type="entry name" value="EGFLAMININ"/>
</dbReference>
<dbReference type="Proteomes" id="UP000516260">
    <property type="component" value="Chromosome 3"/>
</dbReference>
<keyword evidence="6" id="KW-0677">Repeat</keyword>
<dbReference type="PANTHER" id="PTHR24043">
    <property type="entry name" value="SCAVENGER RECEPTOR CLASS F"/>
    <property type="match status" value="1"/>
</dbReference>
<reference evidence="14 15" key="1">
    <citation type="submission" date="2019-04" db="EMBL/GenBank/DDBJ databases">
        <title>The sequence and de novo assembly of Takifugu bimaculatus genome using PacBio and Hi-C technologies.</title>
        <authorList>
            <person name="Xu P."/>
            <person name="Liu B."/>
            <person name="Zhou Z."/>
        </authorList>
    </citation>
    <scope>NUCLEOTIDE SEQUENCE [LARGE SCALE GENOMIC DNA]</scope>
    <source>
        <strain evidence="14">TB-2018</strain>
        <tissue evidence="14">Muscle</tissue>
    </source>
</reference>
<dbReference type="GO" id="GO:0005886">
    <property type="term" value="C:plasma membrane"/>
    <property type="evidence" value="ECO:0007669"/>
    <property type="project" value="UniProtKB-SubCell"/>
</dbReference>
<comment type="caution">
    <text evidence="11">Lacks conserved residue(s) required for the propagation of feature annotation.</text>
</comment>
<dbReference type="InterPro" id="IPR042635">
    <property type="entry name" value="MEGF10/SREC1/2-like"/>
</dbReference>
<dbReference type="EMBL" id="SWLE01000016">
    <property type="protein sequence ID" value="TNM90593.1"/>
    <property type="molecule type" value="Genomic_DNA"/>
</dbReference>
<name>A0A4Z2BE92_9TELE</name>
<dbReference type="GO" id="GO:0005044">
    <property type="term" value="F:scavenger receptor activity"/>
    <property type="evidence" value="ECO:0007669"/>
    <property type="project" value="InterPro"/>
</dbReference>
<evidence type="ECO:0000256" key="11">
    <source>
        <dbReference type="PROSITE-ProRule" id="PRU00076"/>
    </source>
</evidence>
<evidence type="ECO:0000256" key="7">
    <source>
        <dbReference type="ARBA" id="ARBA00022989"/>
    </source>
</evidence>
<keyword evidence="5" id="KW-0732">Signal</keyword>
<protein>
    <recommendedName>
        <fullName evidence="13">EGF-like domain-containing protein</fullName>
    </recommendedName>
</protein>
<comment type="caution">
    <text evidence="14">The sequence shown here is derived from an EMBL/GenBank/DDBJ whole genome shotgun (WGS) entry which is preliminary data.</text>
</comment>
<sequence>MENTLSCHPLSGECSCAAGWTGLFCNETCPAGYHGEGCRDICSCTNGADCDGVTGACLCAPGYLGDDCSISCPPGLYGINCTSSCSCRHEIACSHLDGFCFCREGWQGVDCSIPCSSGTWGLSCNQTCQCANGAACDPANGTCTCSAGWRDEYCDVSCPDGSYGLDCRERCDCVNADGCDPVTGLCRCLAGWTGVHCDSVCPDGRWGPNCSYSCTCENGGSCSLEDGTCVCPPGYRGTNCRRGSESVQKDVKYSSSLNMKAASARPPSAILLAAAALSGADGPALINLKAGRPRGGGVTWSSAFLGDTPHTCIKDSRFREVCPTGKFGKACAEACLCTNNSTCNPIDGSCQCYPGWIGTDCSRRCPTGFHGAHCAEVCRCQNGADCDHISGQCSCRTGFIGQSCELKCPSGTFGYGCQQLCECMNNATCDYVTGTCYCSIGFKGIRCDQAALMMEELNPYTKISPALASERHSAGAVLGIIFLLLLILIMLSLVIWFRYRQREKGHPVPSVTYTPALHINSTDYSLSDYTKGSLSSTCSLNSENPYATINDPPTMCKHSESSYVEMKSPAHHEHMTHCSPAVIATPAATGATPSKNIYDVAGQSSLKTRLTPPVITNTTGTSGQARWVQNRHAHQLQDIDCDSKRHRPIWNLGTLLDIMMMSAT</sequence>
<feature type="disulfide bond" evidence="11">
    <location>
        <begin position="231"/>
        <end position="240"/>
    </location>
</feature>
<dbReference type="Pfam" id="PF00053">
    <property type="entry name" value="EGF_laminin"/>
    <property type="match status" value="4"/>
</dbReference>
<evidence type="ECO:0000256" key="9">
    <source>
        <dbReference type="ARBA" id="ARBA00023157"/>
    </source>
</evidence>
<keyword evidence="8 12" id="KW-0472">Membrane</keyword>
<feature type="transmembrane region" description="Helical" evidence="12">
    <location>
        <begin position="474"/>
        <end position="497"/>
    </location>
</feature>
<dbReference type="InterPro" id="IPR002049">
    <property type="entry name" value="LE_dom"/>
</dbReference>
<dbReference type="SMART" id="SM00181">
    <property type="entry name" value="EGF"/>
    <property type="match status" value="9"/>
</dbReference>
<keyword evidence="15" id="KW-1185">Reference proteome</keyword>
<keyword evidence="4 12" id="KW-0812">Transmembrane</keyword>
<evidence type="ECO:0000256" key="5">
    <source>
        <dbReference type="ARBA" id="ARBA00022729"/>
    </source>
</evidence>
<keyword evidence="7 12" id="KW-1133">Transmembrane helix</keyword>
<dbReference type="PROSITE" id="PS50026">
    <property type="entry name" value="EGF_3"/>
    <property type="match status" value="1"/>
</dbReference>
<accession>A0A4Z2BE92</accession>
<evidence type="ECO:0000259" key="13">
    <source>
        <dbReference type="PROSITE" id="PS50026"/>
    </source>
</evidence>
<dbReference type="FunFam" id="2.170.300.10:FF:000007">
    <property type="entry name" value="multiple epidermal growth factor-like domains protein 10"/>
    <property type="match status" value="1"/>
</dbReference>